<comment type="caution">
    <text evidence="1">The sequence shown here is derived from an EMBL/GenBank/DDBJ whole genome shotgun (WGS) entry which is preliminary data.</text>
</comment>
<dbReference type="Proteomes" id="UP000267077">
    <property type="component" value="Unassembled WGS sequence"/>
</dbReference>
<sequence length="76" mass="8799">MKRDESTRSVWPAVPQRRDVLRLALMIDRDSGRVRRWYRAETIAEFGGRTPQEMCACGFGGLVVYYLEQILHGNRG</sequence>
<accession>A0A3S0PZX8</accession>
<dbReference type="EMBL" id="RYZR01000003">
    <property type="protein sequence ID" value="RUL66005.1"/>
    <property type="molecule type" value="Genomic_DNA"/>
</dbReference>
<gene>
    <name evidence="1" type="ORF">EKH79_04715</name>
</gene>
<proteinExistence type="predicted"/>
<dbReference type="RefSeq" id="WP_126672632.1">
    <property type="nucleotide sequence ID" value="NZ_RYZR01000003.1"/>
</dbReference>
<keyword evidence="2" id="KW-1185">Reference proteome</keyword>
<name>A0A3S0PZX8_9GAMM</name>
<dbReference type="AlphaFoldDB" id="A0A3S0PZX8"/>
<evidence type="ECO:0000313" key="1">
    <source>
        <dbReference type="EMBL" id="RUL66005.1"/>
    </source>
</evidence>
<evidence type="ECO:0008006" key="3">
    <source>
        <dbReference type="Google" id="ProtNLM"/>
    </source>
</evidence>
<evidence type="ECO:0000313" key="2">
    <source>
        <dbReference type="Proteomes" id="UP000267077"/>
    </source>
</evidence>
<dbReference type="OrthoDB" id="5959778at2"/>
<organism evidence="1 2">
    <name type="scientific">Dyella dinghuensis</name>
    <dbReference type="NCBI Taxonomy" id="1920169"/>
    <lineage>
        <taxon>Bacteria</taxon>
        <taxon>Pseudomonadati</taxon>
        <taxon>Pseudomonadota</taxon>
        <taxon>Gammaproteobacteria</taxon>
        <taxon>Lysobacterales</taxon>
        <taxon>Rhodanobacteraceae</taxon>
        <taxon>Dyella</taxon>
    </lineage>
</organism>
<protein>
    <recommendedName>
        <fullName evidence="3">DUF2384 domain-containing protein</fullName>
    </recommendedName>
</protein>
<reference evidence="1 2" key="1">
    <citation type="submission" date="2018-12" db="EMBL/GenBank/DDBJ databases">
        <title>Dyella dinghuensis sp. nov. DHOA06 and Dyella choica sp. nov. 4M-K27, isolated from forest soil.</title>
        <authorList>
            <person name="Qiu L.-H."/>
            <person name="Gao Z.-H."/>
        </authorList>
    </citation>
    <scope>NUCLEOTIDE SEQUENCE [LARGE SCALE GENOMIC DNA]</scope>
    <source>
        <strain evidence="1 2">DHOA06</strain>
    </source>
</reference>